<name>W2Y0T3_PHYNI</name>
<dbReference type="Proteomes" id="UP000018948">
    <property type="component" value="Unassembled WGS sequence"/>
</dbReference>
<reference evidence="1 2" key="1">
    <citation type="submission" date="2013-11" db="EMBL/GenBank/DDBJ databases">
        <title>The Genome Sequence of Phytophthora parasitica P10297.</title>
        <authorList>
            <consortium name="The Broad Institute Genomics Platform"/>
            <person name="Russ C."/>
            <person name="Tyler B."/>
            <person name="Panabieres F."/>
            <person name="Shan W."/>
            <person name="Tripathy S."/>
            <person name="Grunwald N."/>
            <person name="Machado M."/>
            <person name="Johnson C.S."/>
            <person name="Walker B."/>
            <person name="Young S.K."/>
            <person name="Zeng Q."/>
            <person name="Gargeya S."/>
            <person name="Fitzgerald M."/>
            <person name="Haas B."/>
            <person name="Abouelleil A."/>
            <person name="Allen A.W."/>
            <person name="Alvarado L."/>
            <person name="Arachchi H.M."/>
            <person name="Berlin A.M."/>
            <person name="Chapman S.B."/>
            <person name="Gainer-Dewar J."/>
            <person name="Goldberg J."/>
            <person name="Griggs A."/>
            <person name="Gujja S."/>
            <person name="Hansen M."/>
            <person name="Howarth C."/>
            <person name="Imamovic A."/>
            <person name="Ireland A."/>
            <person name="Larimer J."/>
            <person name="McCowan C."/>
            <person name="Murphy C."/>
            <person name="Pearson M."/>
            <person name="Poon T.W."/>
            <person name="Priest M."/>
            <person name="Roberts A."/>
            <person name="Saif S."/>
            <person name="Shea T."/>
            <person name="Sisk P."/>
            <person name="Sykes S."/>
            <person name="Wortman J."/>
            <person name="Nusbaum C."/>
            <person name="Birren B."/>
        </authorList>
    </citation>
    <scope>NUCLEOTIDE SEQUENCE [LARGE SCALE GENOMIC DNA]</scope>
    <source>
        <strain evidence="1 2">P10297</strain>
    </source>
</reference>
<evidence type="ECO:0000313" key="2">
    <source>
        <dbReference type="Proteomes" id="UP000018948"/>
    </source>
</evidence>
<protein>
    <submittedName>
        <fullName evidence="1">Uncharacterized protein</fullName>
    </submittedName>
</protein>
<accession>W2Y0T3</accession>
<comment type="caution">
    <text evidence="1">The sequence shown here is derived from an EMBL/GenBank/DDBJ whole genome shotgun (WGS) entry which is preliminary data.</text>
</comment>
<organism evidence="1 2">
    <name type="scientific">Phytophthora nicotianae P10297</name>
    <dbReference type="NCBI Taxonomy" id="1317064"/>
    <lineage>
        <taxon>Eukaryota</taxon>
        <taxon>Sar</taxon>
        <taxon>Stramenopiles</taxon>
        <taxon>Oomycota</taxon>
        <taxon>Peronosporomycetes</taxon>
        <taxon>Peronosporales</taxon>
        <taxon>Peronosporaceae</taxon>
        <taxon>Phytophthora</taxon>
    </lineage>
</organism>
<proteinExistence type="predicted"/>
<feature type="non-terminal residue" evidence="1">
    <location>
        <position position="1"/>
    </location>
</feature>
<gene>
    <name evidence="1" type="ORF">F442_22481</name>
</gene>
<evidence type="ECO:0000313" key="1">
    <source>
        <dbReference type="EMBL" id="ETP28233.1"/>
    </source>
</evidence>
<dbReference type="EMBL" id="ANIY01004970">
    <property type="protein sequence ID" value="ETP28233.1"/>
    <property type="molecule type" value="Genomic_DNA"/>
</dbReference>
<sequence>EDVAPDIGDGSDDEPLVIEVTTKLLLKAIPTHLSFI</sequence>
<dbReference type="AlphaFoldDB" id="W2Y0T3"/>